<name>A0A5D4R856_9BACI</name>
<comment type="caution">
    <text evidence="2">The sequence shown here is derived from an EMBL/GenBank/DDBJ whole genome shotgun (WGS) entry which is preliminary data.</text>
</comment>
<dbReference type="PROSITE" id="PS51257">
    <property type="entry name" value="PROKAR_LIPOPROTEIN"/>
    <property type="match status" value="1"/>
</dbReference>
<dbReference type="InterPro" id="IPR007391">
    <property type="entry name" value="Vancomycin_resist_VanW"/>
</dbReference>
<dbReference type="PANTHER" id="PTHR35788:SF1">
    <property type="entry name" value="EXPORTED PROTEIN"/>
    <property type="match status" value="1"/>
</dbReference>
<reference evidence="2 3" key="1">
    <citation type="submission" date="2019-08" db="EMBL/GenBank/DDBJ databases">
        <title>Bacillus genomes from the desert of Cuatro Cienegas, Coahuila.</title>
        <authorList>
            <person name="Olmedo-Alvarez G."/>
        </authorList>
    </citation>
    <scope>NUCLEOTIDE SEQUENCE [LARGE SCALE GENOMIC DNA]</scope>
    <source>
        <strain evidence="2 3">CH446_14T</strain>
    </source>
</reference>
<proteinExistence type="predicted"/>
<feature type="region of interest" description="Disordered" evidence="1">
    <location>
        <begin position="37"/>
        <end position="70"/>
    </location>
</feature>
<accession>A0A5D4R856</accession>
<dbReference type="Pfam" id="PF04294">
    <property type="entry name" value="VanW"/>
    <property type="match status" value="1"/>
</dbReference>
<organism evidence="2 3">
    <name type="scientific">Bacillus infantis</name>
    <dbReference type="NCBI Taxonomy" id="324767"/>
    <lineage>
        <taxon>Bacteria</taxon>
        <taxon>Bacillati</taxon>
        <taxon>Bacillota</taxon>
        <taxon>Bacilli</taxon>
        <taxon>Bacillales</taxon>
        <taxon>Bacillaceae</taxon>
        <taxon>Bacillus</taxon>
    </lineage>
</organism>
<evidence type="ECO:0008006" key="4">
    <source>
        <dbReference type="Google" id="ProtNLM"/>
    </source>
</evidence>
<dbReference type="PANTHER" id="PTHR35788">
    <property type="entry name" value="EXPORTED PROTEIN-RELATED"/>
    <property type="match status" value="1"/>
</dbReference>
<gene>
    <name evidence="2" type="ORF">FZD51_11430</name>
</gene>
<dbReference type="EMBL" id="VTER01000006">
    <property type="protein sequence ID" value="TYS47555.1"/>
    <property type="molecule type" value="Genomic_DNA"/>
</dbReference>
<dbReference type="AlphaFoldDB" id="A0A5D4R856"/>
<feature type="compositionally biased region" description="Basic and acidic residues" evidence="1">
    <location>
        <begin position="53"/>
        <end position="70"/>
    </location>
</feature>
<sequence>MEINNRVGGLMTKSRRWMAALLIGSLAVLGGCADQASKEEKLEEKVDELESQLQKEKEKQEQEKQAEEAKEPVVVQVIDPNTKAIIKTFKPEEMGYEDDLEKYKQQISQWAKGLARGTDASPGYDKRMFPDRIDANGGIVKGNPRTILEEAELTAKVIEASAEGGNVELPLIVSESGYKPEDAAHLSEVVVASYTTKFNSSVAGRTKNIELSAQAIQNVIVGIDDYFSFNTTVGPSDEAHGYQPAQEAINGKLVMGIGGGICQTSSTLFNAVDQLGVDYVEKHHHSVTVGYVPVGRDATVSYGGKDFRFQNKTGAPFLLKTVMANGQLTVEVRTSKQYADVIKKRT</sequence>
<evidence type="ECO:0000256" key="1">
    <source>
        <dbReference type="SAM" id="MobiDB-lite"/>
    </source>
</evidence>
<dbReference type="InterPro" id="IPR052913">
    <property type="entry name" value="Glycopeptide_resist_protein"/>
</dbReference>
<protein>
    <recommendedName>
        <fullName evidence="4">VanW family protein</fullName>
    </recommendedName>
</protein>
<evidence type="ECO:0000313" key="2">
    <source>
        <dbReference type="EMBL" id="TYS47555.1"/>
    </source>
</evidence>
<evidence type="ECO:0000313" key="3">
    <source>
        <dbReference type="Proteomes" id="UP000322139"/>
    </source>
</evidence>
<dbReference type="Proteomes" id="UP000322139">
    <property type="component" value="Unassembled WGS sequence"/>
</dbReference>